<gene>
    <name evidence="1" type="ORF">Q2T77_20955</name>
</gene>
<proteinExistence type="predicted"/>
<dbReference type="EMBL" id="JAUKVY010000015">
    <property type="protein sequence ID" value="MDO1534767.1"/>
    <property type="molecule type" value="Genomic_DNA"/>
</dbReference>
<dbReference type="RefSeq" id="WP_301812525.1">
    <property type="nucleotide sequence ID" value="NZ_JAUJZH010000015.1"/>
</dbReference>
<evidence type="ECO:0000313" key="2">
    <source>
        <dbReference type="Proteomes" id="UP001169027"/>
    </source>
</evidence>
<evidence type="ECO:0000313" key="1">
    <source>
        <dbReference type="EMBL" id="MDO1534767.1"/>
    </source>
</evidence>
<name>A0ABT8S962_9BURK</name>
<keyword evidence="2" id="KW-1185">Reference proteome</keyword>
<sequence>MNTTWNFILAGAVTLASAAGIVSGEAAKGELRLVEAVTAVADATAPTTPTGGTTSVASAQ</sequence>
<protein>
    <submittedName>
        <fullName evidence="1">Uncharacterized protein</fullName>
    </submittedName>
</protein>
<reference evidence="1" key="1">
    <citation type="submission" date="2023-06" db="EMBL/GenBank/DDBJ databases">
        <authorList>
            <person name="Jiang Y."/>
            <person name="Liu Q."/>
        </authorList>
    </citation>
    <scope>NUCLEOTIDE SEQUENCE</scope>
    <source>
        <strain evidence="1">CGMCC 1.12090</strain>
    </source>
</reference>
<organism evidence="1 2">
    <name type="scientific">Variovorax ginsengisoli</name>
    <dbReference type="NCBI Taxonomy" id="363844"/>
    <lineage>
        <taxon>Bacteria</taxon>
        <taxon>Pseudomonadati</taxon>
        <taxon>Pseudomonadota</taxon>
        <taxon>Betaproteobacteria</taxon>
        <taxon>Burkholderiales</taxon>
        <taxon>Comamonadaceae</taxon>
        <taxon>Variovorax</taxon>
    </lineage>
</organism>
<accession>A0ABT8S962</accession>
<dbReference type="Proteomes" id="UP001169027">
    <property type="component" value="Unassembled WGS sequence"/>
</dbReference>
<comment type="caution">
    <text evidence="1">The sequence shown here is derived from an EMBL/GenBank/DDBJ whole genome shotgun (WGS) entry which is preliminary data.</text>
</comment>